<name>A0A0F9VHJ0_9ZZZZ</name>
<organism evidence="1">
    <name type="scientific">marine sediment metagenome</name>
    <dbReference type="NCBI Taxonomy" id="412755"/>
    <lineage>
        <taxon>unclassified sequences</taxon>
        <taxon>metagenomes</taxon>
        <taxon>ecological metagenomes</taxon>
    </lineage>
</organism>
<protein>
    <recommendedName>
        <fullName evidence="2">AsmA-like C-terminal domain-containing protein</fullName>
    </recommendedName>
</protein>
<dbReference type="EMBL" id="LAZR01000022">
    <property type="protein sequence ID" value="KKO04601.1"/>
    <property type="molecule type" value="Genomic_DNA"/>
</dbReference>
<reference evidence="1" key="1">
    <citation type="journal article" date="2015" name="Nature">
        <title>Complex archaea that bridge the gap between prokaryotes and eukaryotes.</title>
        <authorList>
            <person name="Spang A."/>
            <person name="Saw J.H."/>
            <person name="Jorgensen S.L."/>
            <person name="Zaremba-Niedzwiedzka K."/>
            <person name="Martijn J."/>
            <person name="Lind A.E."/>
            <person name="van Eijk R."/>
            <person name="Schleper C."/>
            <person name="Guy L."/>
            <person name="Ettema T.J."/>
        </authorList>
    </citation>
    <scope>NUCLEOTIDE SEQUENCE</scope>
</reference>
<proteinExistence type="predicted"/>
<dbReference type="AlphaFoldDB" id="A0A0F9VHJ0"/>
<sequence length="1069" mass="111645">MKTAIRVVAGLASLAIFVVLALAIAISALLWTDRGKDLLRWQTERIASAFVGPAFSVEFGRQQVGFGPAGTLGIRFSDVAIKNRRTGQAVGTAGSVRAGVGLGALFGGGLAVNRLSVETVRLDPSVLDHLLSDKEFVPEDFFSGLDRPFVAIEAIGLRGIEVSDLAVLGRDADRLESFRIAADAAGHFTIDAKGIVADQALALSGTATLDPNRQRIVELAARTSEQELRWGRVTANGDHDALGLVLPASFAVSLATTASGRRVTASVNGHDGRIVGKATQPVASVRGSVSLAEGEDHLTISDGRVDFGTAEAEFAGRIALIPDGSGRLRLELRTTRLASTAGRSDVATSASFKAVGAVHFGGAYVALDELSLKTDRGELAGTGELTGLNPADRVRLELTATALAAADIRAFWPFFIAGKARDWVLAHVGEAGSVPTGSLALDISLARLAEIAVPDEGPIGDEVRLALDFEDGTFATIGDMPAVETVSGTLDYRDGTTLITVAAGSITGFSSLDIVPSSLDFVRADHGVAASLSLNLVGDAPALLRLADRGPVGALRKFGWRSDDVTGRAKVGVGAAFLLGQPAPEQERLENWSVFADLDGVDLKRQIDGREIRAVSGMVTIAPGATIGDVSAVIDGIPARVEFSQPIGPNPIGEATLDVTARLTGDEVRAALPMLGEIVDGPLSARLTRVQDGFHAQLDLGTARLDMPAVGWSKGPGVPATLAFDLSVSGKLISMRNVELSGEGFSAKGSIEADNSGLRRVTLDSAALNRGDDISGQLIRGDDGYVLDMTGRSLDARAMLDRLRREGLVAKPGQASKSKAVNATIVLKRLLGFDGEEFRDATIRYKAGGAISLSAHTVAGRSIELAVRPHGADRMISLATDDAGSLLRFGGLYRRMQGGSARLQLSGLASGGFSGALTLQDFTLVDEPRLANLVGTTRAGSQSLAGAIGRDLEVSRAYFDSASVDLAWEGGRLVAQDGILRGPIFGSSFEGTIYDSREQIDISGSFMPAYAINRLFGALPFVGGILGNGAEGALIGITYRLAGAFGDPTLTVNPISAIAPGIFRRIFEY</sequence>
<evidence type="ECO:0008006" key="2">
    <source>
        <dbReference type="Google" id="ProtNLM"/>
    </source>
</evidence>
<accession>A0A0F9VHJ0</accession>
<evidence type="ECO:0000313" key="1">
    <source>
        <dbReference type="EMBL" id="KKO04601.1"/>
    </source>
</evidence>
<gene>
    <name evidence="1" type="ORF">LCGC14_0084280</name>
</gene>
<comment type="caution">
    <text evidence="1">The sequence shown here is derived from an EMBL/GenBank/DDBJ whole genome shotgun (WGS) entry which is preliminary data.</text>
</comment>